<evidence type="ECO:0000313" key="2">
    <source>
        <dbReference type="EMBL" id="HFH30134.1"/>
    </source>
</evidence>
<dbReference type="AlphaFoldDB" id="A0A7C3EED6"/>
<organism evidence="2">
    <name type="scientific">Gracilinema caldarium</name>
    <dbReference type="NCBI Taxonomy" id="215591"/>
    <lineage>
        <taxon>Bacteria</taxon>
        <taxon>Pseudomonadati</taxon>
        <taxon>Spirochaetota</taxon>
        <taxon>Spirochaetia</taxon>
        <taxon>Spirochaetales</taxon>
        <taxon>Breznakiellaceae</taxon>
        <taxon>Gracilinema</taxon>
    </lineage>
</organism>
<reference evidence="2" key="1">
    <citation type="journal article" date="2020" name="mSystems">
        <title>Genome- and Community-Level Interaction Insights into Carbon Utilization and Element Cycling Functions of Hydrothermarchaeota in Hydrothermal Sediment.</title>
        <authorList>
            <person name="Zhou Z."/>
            <person name="Liu Y."/>
            <person name="Xu W."/>
            <person name="Pan J."/>
            <person name="Luo Z.H."/>
            <person name="Li M."/>
        </authorList>
    </citation>
    <scope>NUCLEOTIDE SEQUENCE [LARGE SCALE GENOMIC DNA]</scope>
    <source>
        <strain evidence="2">SpSt-503</strain>
    </source>
</reference>
<gene>
    <name evidence="2" type="ORF">ENS59_11625</name>
</gene>
<comment type="caution">
    <text evidence="2">The sequence shown here is derived from an EMBL/GenBank/DDBJ whole genome shotgun (WGS) entry which is preliminary data.</text>
</comment>
<sequence length="153" mass="16254">MKKLIASLLVLVFGATMVMAEVPEHISVSPVLTVVDGVKLNEQEFEGRNEISGQLLTDQEMKTIKGGSLPDMDGSVMYGSTSKPKVMNSDYIPTKSQVKSSINEIKKTAVVVADVVAAGVGLYAIKNPSVPKAVQYACGAYGLGRAVQQCSNF</sequence>
<feature type="signal peptide" evidence="1">
    <location>
        <begin position="1"/>
        <end position="20"/>
    </location>
</feature>
<accession>A0A7C3EED6</accession>
<protein>
    <submittedName>
        <fullName evidence="2">Uncharacterized protein</fullName>
    </submittedName>
</protein>
<proteinExistence type="predicted"/>
<feature type="chain" id="PRO_5027564085" evidence="1">
    <location>
        <begin position="21"/>
        <end position="153"/>
    </location>
</feature>
<name>A0A7C3EED6_9SPIR</name>
<keyword evidence="1" id="KW-0732">Signal</keyword>
<evidence type="ECO:0000256" key="1">
    <source>
        <dbReference type="SAM" id="SignalP"/>
    </source>
</evidence>
<dbReference type="EMBL" id="DSVL01000358">
    <property type="protein sequence ID" value="HFH30134.1"/>
    <property type="molecule type" value="Genomic_DNA"/>
</dbReference>